<gene>
    <name evidence="5" type="ORF">GZH47_28040</name>
</gene>
<name>A0A6C0P6W7_9BACL</name>
<sequence>MRLQKLHVEGFGKLSDVICSLDAPVTIAYGPNEAGKSTMQSFLRTMLFGFANKGSRTERLEPVNGGRHGGRLFFADEAGHSYVMERYGSSSSKVTVRRLAGEGADSDAAGGERGDTLTQPQWERLFLGGIGERVFRELFAITLTELQAIGMLEGDELGKQLYHAGWNGGSAIAGTEKLLQGQLDELFKPRGSNQQMSKLLKALDETEEQLRRLEDGISAFNALTTDIEETEGKLAAVEERLPRLRSQSALLERAAELRPAWMQRLTLLQELEALKDAPRLAADARSRWETLANELRRAREELHEANELSDRLDNRIEQLVCDAELLARRVDIDTLMRSVEQITAAKQSVTELDAETDEHREAVKRLLLRISPSWTEASLRGFLAGVAEREAVRVHRTTLQDTEKALHLAEAEHRAAHGREREAAASLAETESSDSYGSGRTVAGALGLSGAAGDEAEVDKAMGMAGVEAEDEAAAEIFRLLPQTEDALRYAARQFEEAWRELELAQLREQHEAEAAAEAGAGRRGGYGGAAIYGAAAVVLAAGAAALAAAGLAAAASAAGVGAAALAVPALLRLARARTPRGAGGAAGRGSRSGRAARRAEAPAAAGASAAAGHAAAAEQRVLAALGALVAAPSAALALLLPRQRAGGAAAAATLREAAAAREQQARSRPGTAPASPAQLLARLRAAIDARQDGLRAQASSAERHAEQKRAYARLRAQERSARAAADAAAQAYDIAAADWREWLTARKLPPALSPEAAMETIELAEQAQLRVLAQDRAAGKAARLRDGIAAFEQAAGALCEAFPGAAYLAHGDAVTALRLLQADAGKQASIQAEREELKLKQAEQAMREESLLRKLEELEKQRDRWFAAGKASDEPEWLNALQRSERLLDIEHDMYKLNAQLGAGMTDSDSAQLEEWYAGMDDAGLRGMLTDVQTSWKEAEKLRSELLELIGRRKQKLELLLKDGDRQRLIGEREQQSAALERLIDRYAVLSLSMTMIKRTKRIMEEQRQPGVLREASRLMSKLSEGRYTRISMPEGERTIALETQDGRIVESGFLSRGTAEQLYLAMRFALAGEAAAVHALPLLLDDPFVNFDYGRLQAAAGVLEELAEQRQIVFFTCHAHMKDLLLDRLKGARLIELAR</sequence>
<dbReference type="PANTHER" id="PTHR41259">
    <property type="entry name" value="DOUBLE-STRAND BREAK REPAIR RAD50 ATPASE, PUTATIVE-RELATED"/>
    <property type="match status" value="1"/>
</dbReference>
<evidence type="ECO:0000256" key="2">
    <source>
        <dbReference type="SAM" id="MobiDB-lite"/>
    </source>
</evidence>
<feature type="coiled-coil region" evidence="1">
    <location>
        <begin position="193"/>
        <end position="254"/>
    </location>
</feature>
<evidence type="ECO:0000259" key="4">
    <source>
        <dbReference type="Pfam" id="PF13514"/>
    </source>
</evidence>
<feature type="region of interest" description="Disordered" evidence="2">
    <location>
        <begin position="413"/>
        <end position="438"/>
    </location>
</feature>
<dbReference type="Gene3D" id="3.40.50.300">
    <property type="entry name" value="P-loop containing nucleotide triphosphate hydrolases"/>
    <property type="match status" value="2"/>
</dbReference>
<dbReference type="Pfam" id="PF13514">
    <property type="entry name" value="AAA_27"/>
    <property type="match status" value="1"/>
</dbReference>
<organism evidence="5 6">
    <name type="scientific">Paenibacillus rhizovicinus</name>
    <dbReference type="NCBI Taxonomy" id="2704463"/>
    <lineage>
        <taxon>Bacteria</taxon>
        <taxon>Bacillati</taxon>
        <taxon>Bacillota</taxon>
        <taxon>Bacilli</taxon>
        <taxon>Bacillales</taxon>
        <taxon>Paenibacillaceae</taxon>
        <taxon>Paenibacillus</taxon>
    </lineage>
</organism>
<feature type="coiled-coil region" evidence="1">
    <location>
        <begin position="281"/>
        <end position="322"/>
    </location>
</feature>
<dbReference type="InterPro" id="IPR038734">
    <property type="entry name" value="YhaN_AAA"/>
</dbReference>
<feature type="compositionally biased region" description="Low complexity" evidence="2">
    <location>
        <begin position="424"/>
        <end position="435"/>
    </location>
</feature>
<dbReference type="EMBL" id="CP048286">
    <property type="protein sequence ID" value="QHW34268.1"/>
    <property type="molecule type" value="Genomic_DNA"/>
</dbReference>
<keyword evidence="6" id="KW-1185">Reference proteome</keyword>
<dbReference type="RefSeq" id="WP_162644260.1">
    <property type="nucleotide sequence ID" value="NZ_CP048286.1"/>
</dbReference>
<feature type="domain" description="YhaN AAA" evidence="4">
    <location>
        <begin position="1"/>
        <end position="212"/>
    </location>
</feature>
<keyword evidence="3" id="KW-0472">Membrane</keyword>
<evidence type="ECO:0000313" key="6">
    <source>
        <dbReference type="Proteomes" id="UP000479114"/>
    </source>
</evidence>
<feature type="transmembrane region" description="Helical" evidence="3">
    <location>
        <begin position="530"/>
        <end position="548"/>
    </location>
</feature>
<dbReference type="KEGG" id="prz:GZH47_28040"/>
<dbReference type="Proteomes" id="UP000479114">
    <property type="component" value="Chromosome"/>
</dbReference>
<keyword evidence="1" id="KW-0175">Coiled coil</keyword>
<dbReference type="AlphaFoldDB" id="A0A6C0P6W7"/>
<protein>
    <submittedName>
        <fullName evidence="5">AAA family ATPase</fullName>
    </submittedName>
</protein>
<feature type="transmembrane region" description="Helical" evidence="3">
    <location>
        <begin position="554"/>
        <end position="572"/>
    </location>
</feature>
<keyword evidence="3" id="KW-0812">Transmembrane</keyword>
<accession>A0A6C0P6W7</accession>
<dbReference type="PANTHER" id="PTHR41259:SF1">
    <property type="entry name" value="DOUBLE-STRAND BREAK REPAIR RAD50 ATPASE, PUTATIVE-RELATED"/>
    <property type="match status" value="1"/>
</dbReference>
<evidence type="ECO:0000313" key="5">
    <source>
        <dbReference type="EMBL" id="QHW34268.1"/>
    </source>
</evidence>
<evidence type="ECO:0000256" key="3">
    <source>
        <dbReference type="SAM" id="Phobius"/>
    </source>
</evidence>
<evidence type="ECO:0000256" key="1">
    <source>
        <dbReference type="SAM" id="Coils"/>
    </source>
</evidence>
<keyword evidence="3" id="KW-1133">Transmembrane helix</keyword>
<dbReference type="SUPFAM" id="SSF52540">
    <property type="entry name" value="P-loop containing nucleoside triphosphate hydrolases"/>
    <property type="match status" value="1"/>
</dbReference>
<feature type="region of interest" description="Disordered" evidence="2">
    <location>
        <begin position="581"/>
        <end position="601"/>
    </location>
</feature>
<dbReference type="InterPro" id="IPR027417">
    <property type="entry name" value="P-loop_NTPase"/>
</dbReference>
<reference evidence="5 6" key="1">
    <citation type="submission" date="2020-02" db="EMBL/GenBank/DDBJ databases">
        <title>Paenibacillus sp. nov., isolated from rhizosphere soil of tomato.</title>
        <authorList>
            <person name="Weon H.-Y."/>
            <person name="Lee S.A."/>
        </authorList>
    </citation>
    <scope>NUCLEOTIDE SEQUENCE [LARGE SCALE GENOMIC DNA]</scope>
    <source>
        <strain evidence="5 6">14171R-81</strain>
    </source>
</reference>
<feature type="compositionally biased region" description="Basic and acidic residues" evidence="2">
    <location>
        <begin position="413"/>
        <end position="423"/>
    </location>
</feature>
<proteinExistence type="predicted"/>
<feature type="coiled-coil region" evidence="1">
    <location>
        <begin position="826"/>
        <end position="869"/>
    </location>
</feature>